<keyword evidence="5 12" id="KW-0808">Transferase</keyword>
<dbReference type="EC" id="2.7.7.19" evidence="12"/>
<comment type="function">
    <text evidence="12">Polymerase that creates the 3'-poly(A) tail of mRNA's.</text>
</comment>
<protein>
    <recommendedName>
        <fullName evidence="12">Poly(A) polymerase</fullName>
        <ecNumber evidence="12">2.7.7.19</ecNumber>
    </recommendedName>
</protein>
<dbReference type="FunFam" id="3.30.460.10:FF:000002">
    <property type="entry name" value="Poly(A) polymerase alpha, putative"/>
    <property type="match status" value="1"/>
</dbReference>
<proteinExistence type="inferred from homology"/>
<evidence type="ECO:0000256" key="5">
    <source>
        <dbReference type="ARBA" id="ARBA00022679"/>
    </source>
</evidence>
<dbReference type="Pfam" id="PF04928">
    <property type="entry name" value="PAP_central"/>
    <property type="match status" value="1"/>
</dbReference>
<dbReference type="CDD" id="cd05402">
    <property type="entry name" value="NT_PAP_TUTase"/>
    <property type="match status" value="1"/>
</dbReference>
<dbReference type="InterPro" id="IPR007012">
    <property type="entry name" value="PolA_pol_cen_dom"/>
</dbReference>
<dbReference type="AlphaFoldDB" id="A0AAV5LKE1"/>
<evidence type="ECO:0000256" key="12">
    <source>
        <dbReference type="PIRNR" id="PIRNR018425"/>
    </source>
</evidence>
<dbReference type="GO" id="GO:0006397">
    <property type="term" value="P:mRNA processing"/>
    <property type="evidence" value="ECO:0007669"/>
    <property type="project" value="UniProtKB-KW"/>
</dbReference>
<feature type="binding site" evidence="14">
    <location>
        <position position="80"/>
    </location>
    <ligand>
        <name>Mg(2+)</name>
        <dbReference type="ChEBI" id="CHEBI:18420"/>
        <label>1</label>
        <note>catalytic</note>
    </ligand>
</feature>
<keyword evidence="9 12" id="KW-0067">ATP-binding</keyword>
<comment type="catalytic activity">
    <reaction evidence="12">
        <text>RNA(n) + ATP = RNA(n)-3'-adenine ribonucleotide + diphosphate</text>
        <dbReference type="Rhea" id="RHEA:11332"/>
        <dbReference type="Rhea" id="RHEA-COMP:14527"/>
        <dbReference type="Rhea" id="RHEA-COMP:17347"/>
        <dbReference type="ChEBI" id="CHEBI:30616"/>
        <dbReference type="ChEBI" id="CHEBI:33019"/>
        <dbReference type="ChEBI" id="CHEBI:140395"/>
        <dbReference type="ChEBI" id="CHEBI:173115"/>
        <dbReference type="EC" id="2.7.7.19"/>
    </reaction>
</comment>
<evidence type="ECO:0000256" key="8">
    <source>
        <dbReference type="ARBA" id="ARBA00022741"/>
    </source>
</evidence>
<feature type="binding site" evidence="13">
    <location>
        <position position="205"/>
    </location>
    <ligand>
        <name>ATP</name>
        <dbReference type="ChEBI" id="CHEBI:30616"/>
    </ligand>
</feature>
<dbReference type="GO" id="GO:0005634">
    <property type="term" value="C:nucleus"/>
    <property type="evidence" value="ECO:0007669"/>
    <property type="project" value="UniProtKB-SubCell"/>
</dbReference>
<dbReference type="Pfam" id="PF20750">
    <property type="entry name" value="PAP_NTPase"/>
    <property type="match status" value="1"/>
</dbReference>
<evidence type="ECO:0000256" key="11">
    <source>
        <dbReference type="ARBA" id="ARBA00023242"/>
    </source>
</evidence>
<evidence type="ECO:0000259" key="16">
    <source>
        <dbReference type="Pfam" id="PF20750"/>
    </source>
</evidence>
<feature type="binding site" evidence="14">
    <location>
        <position position="82"/>
    </location>
    <ligand>
        <name>Mg(2+)</name>
        <dbReference type="ChEBI" id="CHEBI:18420"/>
        <label>1</label>
        <note>catalytic</note>
    </ligand>
</feature>
<comment type="cofactor">
    <cofactor evidence="14">
        <name>Mg(2+)</name>
        <dbReference type="ChEBI" id="CHEBI:18420"/>
    </cofactor>
    <text evidence="14">Binds 2 magnesium ions. Also active with manganese.</text>
</comment>
<dbReference type="FunFam" id="3.30.70.590:FF:000005">
    <property type="entry name" value="Nuclear poly(A) polymerase 3"/>
    <property type="match status" value="1"/>
</dbReference>
<evidence type="ECO:0000256" key="10">
    <source>
        <dbReference type="ARBA" id="ARBA00022842"/>
    </source>
</evidence>
<dbReference type="PANTHER" id="PTHR10682">
    <property type="entry name" value="POLY A POLYMERASE"/>
    <property type="match status" value="1"/>
</dbReference>
<sequence length="493" mass="56073">MEGESSLSLLQLMAKEGLVPSPEEEERRKNVVEKLKKIIMAWVKKVAWQRRLPTKHIAETSATILTYGSYGLGVHGSDSDIDALCVGPVFATMAEDFFIVLHNMLKGREGLSEIHCVKDVKVPLMRFKLDGISIDLPYAQLKVLSVPEDVDILNPCFLSDIDETSWKSLSGIRVNKRIHQLVPNLENFQSLLRCIKFWATRRGVYGNLNGFLGGVHLAILTAFVCQCHPNASLSALVSNFFKTFALWPWPTPVELQDGAMPTTINPAETQFFMPIRLPCSPSEYCHSNITRCTFYKIRVEFLRGHKLTKDAGRPNFDWENIFEPFPYSKKYMRFIKIYVSAANQDDLGDWVGWVKSRFRFLLIKLEEVQSPCDPNPAEYVDVDVEEPNAVFYWGLLPGKTNFPDIESVKEAFWKVVSNGYQGSLGRLELSIVQVSQLPNYARLDNASRKGTKACWKIFDYNQQRIPIYSQHLPDYVVGYMTTNRDTKYPSAGG</sequence>
<dbReference type="Gene3D" id="3.30.70.590">
    <property type="entry name" value="Poly(A) polymerase predicted RNA binding domain"/>
    <property type="match status" value="1"/>
</dbReference>
<feature type="binding site" evidence="13">
    <location>
        <begin position="214"/>
        <end position="215"/>
    </location>
    <ligand>
        <name>ATP</name>
        <dbReference type="ChEBI" id="CHEBI:30616"/>
    </ligand>
</feature>
<comment type="caution">
    <text evidence="17">The sequence shown here is derived from an EMBL/GenBank/DDBJ whole genome shotgun (WGS) entry which is preliminary data.</text>
</comment>
<evidence type="ECO:0000256" key="1">
    <source>
        <dbReference type="ARBA" id="ARBA00001936"/>
    </source>
</evidence>
<keyword evidence="18" id="KW-1185">Reference proteome</keyword>
<evidence type="ECO:0000256" key="6">
    <source>
        <dbReference type="ARBA" id="ARBA00022695"/>
    </source>
</evidence>
<evidence type="ECO:0000256" key="2">
    <source>
        <dbReference type="ARBA" id="ARBA00004123"/>
    </source>
</evidence>
<keyword evidence="10 14" id="KW-0460">Magnesium</keyword>
<dbReference type="InterPro" id="IPR048840">
    <property type="entry name" value="PolA_pol_NTPase"/>
</dbReference>
<dbReference type="EMBL" id="BPVZ01000125">
    <property type="protein sequence ID" value="GKV37891.1"/>
    <property type="molecule type" value="Genomic_DNA"/>
</dbReference>
<evidence type="ECO:0000313" key="18">
    <source>
        <dbReference type="Proteomes" id="UP001054252"/>
    </source>
</evidence>
<accession>A0AAV5LKE1</accession>
<dbReference type="GO" id="GO:0031123">
    <property type="term" value="P:RNA 3'-end processing"/>
    <property type="evidence" value="ECO:0007669"/>
    <property type="project" value="InterPro"/>
</dbReference>
<dbReference type="GO" id="GO:1990817">
    <property type="term" value="F:poly(A) RNA polymerase activity"/>
    <property type="evidence" value="ECO:0007669"/>
    <property type="project" value="UniProtKB-UniRule"/>
</dbReference>
<evidence type="ECO:0000256" key="14">
    <source>
        <dbReference type="PIRSR" id="PIRSR018425-2"/>
    </source>
</evidence>
<feature type="binding site" evidence="13">
    <location>
        <position position="196"/>
    </location>
    <ligand>
        <name>ATP</name>
        <dbReference type="ChEBI" id="CHEBI:30616"/>
    </ligand>
</feature>
<evidence type="ECO:0000256" key="3">
    <source>
        <dbReference type="ARBA" id="ARBA00010912"/>
    </source>
</evidence>
<keyword evidence="7 14" id="KW-0479">Metal-binding</keyword>
<dbReference type="GO" id="GO:0046872">
    <property type="term" value="F:metal ion binding"/>
    <property type="evidence" value="ECO:0007669"/>
    <property type="project" value="UniProtKB-KW"/>
</dbReference>
<dbReference type="SUPFAM" id="SSF81631">
    <property type="entry name" value="PAP/OAS1 substrate-binding domain"/>
    <property type="match status" value="1"/>
</dbReference>
<keyword evidence="6" id="KW-0548">Nucleotidyltransferase</keyword>
<feature type="binding site" evidence="14">
    <location>
        <position position="135"/>
    </location>
    <ligand>
        <name>Mg(2+)</name>
        <dbReference type="ChEBI" id="CHEBI:18420"/>
        <label>2</label>
        <note>catalytic</note>
    </ligand>
</feature>
<comment type="similarity">
    <text evidence="3 12">Belongs to the poly(A) polymerase family.</text>
</comment>
<dbReference type="SUPFAM" id="SSF55003">
    <property type="entry name" value="PAP/Archaeal CCA-adding enzyme, C-terminal domain"/>
    <property type="match status" value="1"/>
</dbReference>
<evidence type="ECO:0000259" key="15">
    <source>
        <dbReference type="Pfam" id="PF04928"/>
    </source>
</evidence>
<dbReference type="SUPFAM" id="SSF81301">
    <property type="entry name" value="Nucleotidyltransferase"/>
    <property type="match status" value="1"/>
</dbReference>
<evidence type="ECO:0000256" key="13">
    <source>
        <dbReference type="PIRSR" id="PIRSR018425-1"/>
    </source>
</evidence>
<dbReference type="Gene3D" id="1.10.1410.10">
    <property type="match status" value="1"/>
</dbReference>
<comment type="subcellular location">
    <subcellularLocation>
        <location evidence="2 12">Nucleus</location>
    </subcellularLocation>
</comment>
<dbReference type="PIRSF" id="PIRSF018425">
    <property type="entry name" value="PolyA_polymerase"/>
    <property type="match status" value="1"/>
</dbReference>
<dbReference type="Proteomes" id="UP001054252">
    <property type="component" value="Unassembled WGS sequence"/>
</dbReference>
<name>A0AAV5LKE1_9ROSI</name>
<feature type="binding site" evidence="13">
    <location>
        <begin position="80"/>
        <end position="82"/>
    </location>
    <ligand>
        <name>ATP</name>
        <dbReference type="ChEBI" id="CHEBI:30616"/>
    </ligand>
</feature>
<comment type="cofactor">
    <cofactor evidence="1">
        <name>Mn(2+)</name>
        <dbReference type="ChEBI" id="CHEBI:29035"/>
    </cofactor>
</comment>
<feature type="binding site" evidence="14">
    <location>
        <position position="82"/>
    </location>
    <ligand>
        <name>Mg(2+)</name>
        <dbReference type="ChEBI" id="CHEBI:18420"/>
        <label>2</label>
        <note>catalytic</note>
    </ligand>
</feature>
<dbReference type="InterPro" id="IPR043519">
    <property type="entry name" value="NT_sf"/>
</dbReference>
<keyword evidence="11 12" id="KW-0539">Nucleus</keyword>
<feature type="domain" description="Poly(A) polymerase nucleotidyltransferase" evidence="16">
    <location>
        <begin position="5"/>
        <end position="182"/>
    </location>
</feature>
<dbReference type="InterPro" id="IPR011068">
    <property type="entry name" value="NuclTrfase_I-like_C"/>
</dbReference>
<feature type="binding site" evidence="13">
    <location>
        <position position="135"/>
    </location>
    <ligand>
        <name>ATP</name>
        <dbReference type="ChEBI" id="CHEBI:30616"/>
    </ligand>
</feature>
<keyword evidence="8 12" id="KW-0547">Nucleotide-binding</keyword>
<dbReference type="GO" id="GO:0003723">
    <property type="term" value="F:RNA binding"/>
    <property type="evidence" value="ECO:0007669"/>
    <property type="project" value="UniProtKB-UniRule"/>
</dbReference>
<evidence type="ECO:0000256" key="9">
    <source>
        <dbReference type="ARBA" id="ARBA00022840"/>
    </source>
</evidence>
<dbReference type="Gene3D" id="3.30.460.10">
    <property type="entry name" value="Beta Polymerase, domain 2"/>
    <property type="match status" value="1"/>
</dbReference>
<evidence type="ECO:0000256" key="4">
    <source>
        <dbReference type="ARBA" id="ARBA00022664"/>
    </source>
</evidence>
<feature type="binding site" evidence="14">
    <location>
        <position position="80"/>
    </location>
    <ligand>
        <name>Mg(2+)</name>
        <dbReference type="ChEBI" id="CHEBI:18420"/>
        <label>2</label>
        <note>catalytic</note>
    </ligand>
</feature>
<evidence type="ECO:0000256" key="7">
    <source>
        <dbReference type="ARBA" id="ARBA00022723"/>
    </source>
</evidence>
<dbReference type="PANTHER" id="PTHR10682:SF33">
    <property type="entry name" value="NUCLEAR POLY(A) POLYMERASE 3"/>
    <property type="match status" value="1"/>
</dbReference>
<reference evidence="17 18" key="1">
    <citation type="journal article" date="2021" name="Commun. Biol.">
        <title>The genome of Shorea leprosula (Dipterocarpaceae) highlights the ecological relevance of drought in aseasonal tropical rainforests.</title>
        <authorList>
            <person name="Ng K.K.S."/>
            <person name="Kobayashi M.J."/>
            <person name="Fawcett J.A."/>
            <person name="Hatakeyama M."/>
            <person name="Paape T."/>
            <person name="Ng C.H."/>
            <person name="Ang C.C."/>
            <person name="Tnah L.H."/>
            <person name="Lee C.T."/>
            <person name="Nishiyama T."/>
            <person name="Sese J."/>
            <person name="O'Brien M.J."/>
            <person name="Copetti D."/>
            <person name="Mohd Noor M.I."/>
            <person name="Ong R.C."/>
            <person name="Putra M."/>
            <person name="Sireger I.Z."/>
            <person name="Indrioko S."/>
            <person name="Kosugi Y."/>
            <person name="Izuno A."/>
            <person name="Isagi Y."/>
            <person name="Lee S.L."/>
            <person name="Shimizu K.K."/>
        </authorList>
    </citation>
    <scope>NUCLEOTIDE SEQUENCE [LARGE SCALE GENOMIC DNA]</scope>
    <source>
        <strain evidence="17">214</strain>
    </source>
</reference>
<dbReference type="InterPro" id="IPR014492">
    <property type="entry name" value="PolyA_polymerase"/>
</dbReference>
<organism evidence="17 18">
    <name type="scientific">Rubroshorea leprosula</name>
    <dbReference type="NCBI Taxonomy" id="152421"/>
    <lineage>
        <taxon>Eukaryota</taxon>
        <taxon>Viridiplantae</taxon>
        <taxon>Streptophyta</taxon>
        <taxon>Embryophyta</taxon>
        <taxon>Tracheophyta</taxon>
        <taxon>Spermatophyta</taxon>
        <taxon>Magnoliopsida</taxon>
        <taxon>eudicotyledons</taxon>
        <taxon>Gunneridae</taxon>
        <taxon>Pentapetalae</taxon>
        <taxon>rosids</taxon>
        <taxon>malvids</taxon>
        <taxon>Malvales</taxon>
        <taxon>Dipterocarpaceae</taxon>
        <taxon>Rubroshorea</taxon>
    </lineage>
</organism>
<keyword evidence="4 12" id="KW-0507">mRNA processing</keyword>
<gene>
    <name evidence="17" type="ORF">SLEP1_g45860</name>
</gene>
<dbReference type="GO" id="GO:0005524">
    <property type="term" value="F:ATP binding"/>
    <property type="evidence" value="ECO:0007669"/>
    <property type="project" value="UniProtKB-UniRule"/>
</dbReference>
<evidence type="ECO:0000313" key="17">
    <source>
        <dbReference type="EMBL" id="GKV37891.1"/>
    </source>
</evidence>
<feature type="domain" description="Poly(A) polymerase central" evidence="15">
    <location>
        <begin position="187"/>
        <end position="323"/>
    </location>
</feature>